<evidence type="ECO:0000313" key="2">
    <source>
        <dbReference type="Proteomes" id="UP000216752"/>
    </source>
</evidence>
<reference evidence="1" key="1">
    <citation type="submission" date="2024-05" db="EMBL/GenBank/DDBJ databases">
        <title>Isolation and characterization of Sporomusa carbonis sp. nov., a carboxydotrophic hydrogenogen in the genus of Sporomusa isolated from a charcoal burning pile.</title>
        <authorList>
            <person name="Boeer T."/>
            <person name="Rosenbaum F."/>
            <person name="Eysell L."/>
            <person name="Mueller V."/>
            <person name="Daniel R."/>
            <person name="Poehlein A."/>
        </authorList>
    </citation>
    <scope>NUCLEOTIDE SEQUENCE [LARGE SCALE GENOMIC DNA]</scope>
    <source>
        <strain evidence="1">DSM 10669</strain>
    </source>
</reference>
<gene>
    <name evidence="1" type="ORF">SPSIL_049820</name>
</gene>
<proteinExistence type="predicted"/>
<dbReference type="Proteomes" id="UP000216752">
    <property type="component" value="Chromosome"/>
</dbReference>
<organism evidence="1 2">
    <name type="scientific">Sporomusa silvacetica DSM 10669</name>
    <dbReference type="NCBI Taxonomy" id="1123289"/>
    <lineage>
        <taxon>Bacteria</taxon>
        <taxon>Bacillati</taxon>
        <taxon>Bacillota</taxon>
        <taxon>Negativicutes</taxon>
        <taxon>Selenomonadales</taxon>
        <taxon>Sporomusaceae</taxon>
        <taxon>Sporomusa</taxon>
    </lineage>
</organism>
<protein>
    <submittedName>
        <fullName evidence="1">Uncharacterized protein</fullName>
    </submittedName>
</protein>
<evidence type="ECO:0000313" key="1">
    <source>
        <dbReference type="EMBL" id="XFO68759.1"/>
    </source>
</evidence>
<keyword evidence="2" id="KW-1185">Reference proteome</keyword>
<name>A0ABZ3ITM4_9FIRM</name>
<sequence length="73" mass="8085">MTIKPFLYAILLLNLLVLVSCNFSQPIKLGYVATLSGRYTEEHLASMEEVAASSQALANLAEEMQSAVRHFQI</sequence>
<dbReference type="RefSeq" id="WP_094606437.1">
    <property type="nucleotide sequence ID" value="NZ_CP155573.1"/>
</dbReference>
<dbReference type="PROSITE" id="PS51257">
    <property type="entry name" value="PROKAR_LIPOPROTEIN"/>
    <property type="match status" value="1"/>
</dbReference>
<dbReference type="EMBL" id="CP155573">
    <property type="protein sequence ID" value="XFO68759.1"/>
    <property type="molecule type" value="Genomic_DNA"/>
</dbReference>
<accession>A0ABZ3ITM4</accession>